<reference evidence="7 8" key="1">
    <citation type="submission" date="2014-03" db="EMBL/GenBank/DDBJ databases">
        <title>Genomics of Bifidobacteria.</title>
        <authorList>
            <person name="Ventura M."/>
            <person name="Milani C."/>
            <person name="Lugli G.A."/>
        </authorList>
    </citation>
    <scope>NUCLEOTIDE SEQUENCE [LARGE SCALE GENOMIC DNA]</scope>
    <source>
        <strain evidence="7 8">DSM 23973</strain>
    </source>
</reference>
<feature type="transmembrane region" description="Helical" evidence="6">
    <location>
        <begin position="66"/>
        <end position="84"/>
    </location>
</feature>
<dbReference type="InterPro" id="IPR005226">
    <property type="entry name" value="UPF0014_fam"/>
</dbReference>
<feature type="transmembrane region" description="Helical" evidence="6">
    <location>
        <begin position="225"/>
        <end position="247"/>
    </location>
</feature>
<dbReference type="Proteomes" id="UP000029072">
    <property type="component" value="Unassembled WGS sequence"/>
</dbReference>
<name>A0A086ZWC9_9BIFI</name>
<gene>
    <name evidence="7" type="ORF">BCAL_2205</name>
</gene>
<feature type="transmembrane region" description="Helical" evidence="6">
    <location>
        <begin position="12"/>
        <end position="30"/>
    </location>
</feature>
<proteinExistence type="inferred from homology"/>
<keyword evidence="4 6" id="KW-1133">Transmembrane helix</keyword>
<feature type="transmembrane region" description="Helical" evidence="6">
    <location>
        <begin position="124"/>
        <end position="149"/>
    </location>
</feature>
<dbReference type="STRING" id="1437609.BCAL_2205"/>
<comment type="caution">
    <text evidence="7">The sequence shown here is derived from an EMBL/GenBank/DDBJ whole genome shotgun (WGS) entry which is preliminary data.</text>
</comment>
<accession>A0A086ZWC9</accession>
<feature type="transmembrane region" description="Helical" evidence="6">
    <location>
        <begin position="96"/>
        <end position="118"/>
    </location>
</feature>
<evidence type="ECO:0000256" key="6">
    <source>
        <dbReference type="SAM" id="Phobius"/>
    </source>
</evidence>
<dbReference type="GO" id="GO:0005886">
    <property type="term" value="C:plasma membrane"/>
    <property type="evidence" value="ECO:0007669"/>
    <property type="project" value="TreeGrafter"/>
</dbReference>
<evidence type="ECO:0000313" key="8">
    <source>
        <dbReference type="Proteomes" id="UP000029072"/>
    </source>
</evidence>
<keyword evidence="5 6" id="KW-0472">Membrane</keyword>
<dbReference type="AlphaFoldDB" id="A0A086ZWC9"/>
<dbReference type="PANTHER" id="PTHR30028">
    <property type="entry name" value="UPF0014 INNER MEMBRANE PROTEIN YBBM-RELATED"/>
    <property type="match status" value="1"/>
</dbReference>
<comment type="similarity">
    <text evidence="2">Belongs to the UPF0014 family.</text>
</comment>
<evidence type="ECO:0000256" key="3">
    <source>
        <dbReference type="ARBA" id="ARBA00022692"/>
    </source>
</evidence>
<evidence type="ECO:0000256" key="2">
    <source>
        <dbReference type="ARBA" id="ARBA00005268"/>
    </source>
</evidence>
<dbReference type="EMBL" id="JGYS01000025">
    <property type="protein sequence ID" value="KFI50829.1"/>
    <property type="molecule type" value="Genomic_DNA"/>
</dbReference>
<dbReference type="OrthoDB" id="3212530at2"/>
<evidence type="ECO:0000256" key="5">
    <source>
        <dbReference type="ARBA" id="ARBA00023136"/>
    </source>
</evidence>
<evidence type="ECO:0000256" key="1">
    <source>
        <dbReference type="ARBA" id="ARBA00004141"/>
    </source>
</evidence>
<evidence type="ECO:0000313" key="7">
    <source>
        <dbReference type="EMBL" id="KFI50829.1"/>
    </source>
</evidence>
<sequence length="266" mass="28091">MSGNAYDIDVWGLVVALAMVAVAAGVSGLMRMGIGRSLMWSACRALLQLCAMGFVVGYVIRADNVFLVFATIGVMLVAAVQITLSRAKGVPKGLAGPVLLSLTITMLLMIALVTELVVRPHPWYAPQLVVPLTGMLLGNTVSALAVGLSRFYESMDERRDEIDTMLALGATAWEAARPSIVSSIRLGLLPTMATLASCGIVTIPGMMAGQVIAGGDPLEAAKYQFVVFAAIASLTLVADGLIMAMVYRTCFTALDQFRSADMRGAR</sequence>
<keyword evidence="3 6" id="KW-0812">Transmembrane</keyword>
<feature type="transmembrane region" description="Helical" evidence="6">
    <location>
        <begin position="42"/>
        <end position="60"/>
    </location>
</feature>
<dbReference type="Pfam" id="PF03649">
    <property type="entry name" value="UPF0014"/>
    <property type="match status" value="1"/>
</dbReference>
<feature type="transmembrane region" description="Helical" evidence="6">
    <location>
        <begin position="186"/>
        <end position="213"/>
    </location>
</feature>
<dbReference type="RefSeq" id="WP_043164014.1">
    <property type="nucleotide sequence ID" value="NZ_JDUV01000002.1"/>
</dbReference>
<evidence type="ECO:0000256" key="4">
    <source>
        <dbReference type="ARBA" id="ARBA00022989"/>
    </source>
</evidence>
<dbReference type="PANTHER" id="PTHR30028:SF0">
    <property type="entry name" value="PROTEIN ALUMINUM SENSITIVE 3"/>
    <property type="match status" value="1"/>
</dbReference>
<organism evidence="7 8">
    <name type="scientific">Bifidobacterium callitrichos DSM 23973</name>
    <dbReference type="NCBI Taxonomy" id="1437609"/>
    <lineage>
        <taxon>Bacteria</taxon>
        <taxon>Bacillati</taxon>
        <taxon>Actinomycetota</taxon>
        <taxon>Actinomycetes</taxon>
        <taxon>Bifidobacteriales</taxon>
        <taxon>Bifidobacteriaceae</taxon>
        <taxon>Bifidobacterium</taxon>
    </lineage>
</organism>
<comment type="subcellular location">
    <subcellularLocation>
        <location evidence="1">Membrane</location>
        <topology evidence="1">Multi-pass membrane protein</topology>
    </subcellularLocation>
</comment>
<protein>
    <submittedName>
        <fullName evidence="7">TIGR00245 family protein</fullName>
    </submittedName>
</protein>
<dbReference type="eggNOG" id="COG0390">
    <property type="taxonomic scope" value="Bacteria"/>
</dbReference>